<evidence type="ECO:0000313" key="2">
    <source>
        <dbReference type="Proteomes" id="UP000215694"/>
    </source>
</evidence>
<dbReference type="OrthoDB" id="2083636at2"/>
<reference evidence="1 2" key="1">
    <citation type="journal article" date="2017" name="Genome Announc.">
        <title>Draft Genome Sequence of Romboutsia weinsteinii sp. nov. Strain CCRI-19649(T) Isolated from Surface Water.</title>
        <authorList>
            <person name="Maheux A.F."/>
            <person name="Boudreau D.K."/>
            <person name="Berube E."/>
            <person name="Boissinot M."/>
            <person name="Cantin P."/>
            <person name="Raymond F."/>
            <person name="Corbeil J."/>
            <person name="Omar R.F."/>
            <person name="Bergeron M.G."/>
        </authorList>
    </citation>
    <scope>NUCLEOTIDE SEQUENCE [LARGE SCALE GENOMIC DNA]</scope>
    <source>
        <strain evidence="1 2">CCRI-19649</strain>
    </source>
</reference>
<proteinExistence type="predicted"/>
<comment type="caution">
    <text evidence="1">The sequence shown here is derived from an EMBL/GenBank/DDBJ whole genome shotgun (WGS) entry which is preliminary data.</text>
</comment>
<evidence type="ECO:0000313" key="1">
    <source>
        <dbReference type="EMBL" id="RDY27292.1"/>
    </source>
</evidence>
<sequence length="282" mass="32989">MNKYTKIGAILAGIILTFQSVVIINIQKRVKEFENISEEINMQASSLINDVSTQVKDAIHEELGKSYLTKYVKFNVNKIEKDRYILDVRVEMSKVSKDSNVYFMYKDIKDDTWEEELLTEENNLTYTTQFDYKISSEYEYKVVLKGDISESGDIAQIDKYDFIPYPPSISYGESIENGEHLILGIRQNKYDTDMNDEIYEEIESVDMILNIDGKEKSYKCKHSIEDITYEDKSTIKEDVFEVKIPKKDYKDKLENMKMKIIYKNGLLDIKDITSEVENSYIN</sequence>
<accession>A0A371J3D0</accession>
<gene>
    <name evidence="1" type="ORF">CHL78_009910</name>
</gene>
<dbReference type="Proteomes" id="UP000215694">
    <property type="component" value="Unassembled WGS sequence"/>
</dbReference>
<keyword evidence="2" id="KW-1185">Reference proteome</keyword>
<protein>
    <submittedName>
        <fullName evidence="1">Uncharacterized protein</fullName>
    </submittedName>
</protein>
<dbReference type="RefSeq" id="WP_094368335.1">
    <property type="nucleotide sequence ID" value="NZ_NOJY02000014.1"/>
</dbReference>
<dbReference type="EMBL" id="NOJY02000014">
    <property type="protein sequence ID" value="RDY27292.1"/>
    <property type="molecule type" value="Genomic_DNA"/>
</dbReference>
<name>A0A371J3D0_9FIRM</name>
<organism evidence="1 2">
    <name type="scientific">Romboutsia weinsteinii</name>
    <dbReference type="NCBI Taxonomy" id="2020949"/>
    <lineage>
        <taxon>Bacteria</taxon>
        <taxon>Bacillati</taxon>
        <taxon>Bacillota</taxon>
        <taxon>Clostridia</taxon>
        <taxon>Peptostreptococcales</taxon>
        <taxon>Peptostreptococcaceae</taxon>
        <taxon>Romboutsia</taxon>
    </lineage>
</organism>
<dbReference type="AlphaFoldDB" id="A0A371J3D0"/>